<dbReference type="EMBL" id="BAABRU010000006">
    <property type="protein sequence ID" value="GAA5528268.1"/>
    <property type="molecule type" value="Genomic_DNA"/>
</dbReference>
<dbReference type="InterPro" id="IPR013108">
    <property type="entry name" value="Amidohydro_3"/>
</dbReference>
<gene>
    <name evidence="2" type="primary">nfdA</name>
    <name evidence="2" type="ORF">Hgul01_02066</name>
</gene>
<dbReference type="InterPro" id="IPR033932">
    <property type="entry name" value="YtcJ-like"/>
</dbReference>
<protein>
    <submittedName>
        <fullName evidence="2">N-substituted formamide deformylase</fullName>
    </submittedName>
</protein>
<dbReference type="Gene3D" id="3.10.310.70">
    <property type="match status" value="1"/>
</dbReference>
<dbReference type="PANTHER" id="PTHR22642:SF2">
    <property type="entry name" value="PROTEIN LONG AFTER FAR-RED 3"/>
    <property type="match status" value="1"/>
</dbReference>
<dbReference type="SUPFAM" id="SSF51556">
    <property type="entry name" value="Metallo-dependent hydrolases"/>
    <property type="match status" value="1"/>
</dbReference>
<dbReference type="Gene3D" id="2.30.40.10">
    <property type="entry name" value="Urease, subunit C, domain 1"/>
    <property type="match status" value="1"/>
</dbReference>
<accession>A0ABP9X0B7</accession>
<proteinExistence type="predicted"/>
<dbReference type="Pfam" id="PF07969">
    <property type="entry name" value="Amidohydro_3"/>
    <property type="match status" value="1"/>
</dbReference>
<dbReference type="Proteomes" id="UP001428290">
    <property type="component" value="Unassembled WGS sequence"/>
</dbReference>
<sequence>MARDRLLAGGAIWTLDPTVGVAEAIALRDGKVLAVGSNAEVRAAISADYDFIDLAGHSVIPGICDAHIHLLWSALLADQIDLQAVASFEQALEIIRRHAERLPADAWVLGSGWDHSLWQRDWPTASELDQVTGGRPAFITRKDLHSAWVNNAALQRANISKFSNDPDGGSIGRDSAGEPNGMLFENGQLAVKACIPEPSAAQKEASIQTFIKHMHRRGITSLHVPEGPDCFAAVQALYGRGALEMRILHHLRMDLLDHAVAMGLKSGLGDTWLRFGNLKIFSDGSLGSATAHMLTPFDNLPANAPHPYGIPMLDREDLFATIDRAIANDISVIVHAIGDAANRTVLDAIEAAIKANPETLQPSLGTGPVAARIPNRIEHAQVLHSDDIRRFGQLGVIASMQPIHATSDITLADRLWGQRSQYAYAWRSLQASGAILAFGSDAPVESWDPWAGLQAAVTRQRPDATPAGGWYPEQCLSLNEALWAYTVGPAITSGEQAIKGSLSVGKVADLVILDQDLAQVANDQLAKVQVVQTMIEGQTVCEG</sequence>
<evidence type="ECO:0000313" key="3">
    <source>
        <dbReference type="Proteomes" id="UP001428290"/>
    </source>
</evidence>
<dbReference type="SUPFAM" id="SSF51338">
    <property type="entry name" value="Composite domain of metallo-dependent hydrolases"/>
    <property type="match status" value="1"/>
</dbReference>
<organism evidence="2 3">
    <name type="scientific">Herpetosiphon gulosus</name>
    <dbReference type="NCBI Taxonomy" id="1973496"/>
    <lineage>
        <taxon>Bacteria</taxon>
        <taxon>Bacillati</taxon>
        <taxon>Chloroflexota</taxon>
        <taxon>Chloroflexia</taxon>
        <taxon>Herpetosiphonales</taxon>
        <taxon>Herpetosiphonaceae</taxon>
        <taxon>Herpetosiphon</taxon>
    </lineage>
</organism>
<evidence type="ECO:0000259" key="1">
    <source>
        <dbReference type="Pfam" id="PF07969"/>
    </source>
</evidence>
<feature type="domain" description="Amidohydrolase 3" evidence="1">
    <location>
        <begin position="51"/>
        <end position="540"/>
    </location>
</feature>
<dbReference type="InterPro" id="IPR032466">
    <property type="entry name" value="Metal_Hydrolase"/>
</dbReference>
<name>A0ABP9X0B7_9CHLR</name>
<reference evidence="2 3" key="1">
    <citation type="submission" date="2024-02" db="EMBL/GenBank/DDBJ databases">
        <title>Herpetosiphon gulosus NBRC 112829.</title>
        <authorList>
            <person name="Ichikawa N."/>
            <person name="Katano-Makiyama Y."/>
            <person name="Hidaka K."/>
        </authorList>
    </citation>
    <scope>NUCLEOTIDE SEQUENCE [LARGE SCALE GENOMIC DNA]</scope>
    <source>
        <strain evidence="2 3">NBRC 112829</strain>
    </source>
</reference>
<dbReference type="InterPro" id="IPR011059">
    <property type="entry name" value="Metal-dep_hydrolase_composite"/>
</dbReference>
<keyword evidence="3" id="KW-1185">Reference proteome</keyword>
<dbReference type="RefSeq" id="WP_345721877.1">
    <property type="nucleotide sequence ID" value="NZ_BAABRU010000006.1"/>
</dbReference>
<dbReference type="CDD" id="cd01300">
    <property type="entry name" value="YtcJ_like"/>
    <property type="match status" value="1"/>
</dbReference>
<dbReference type="Gene3D" id="3.20.20.140">
    <property type="entry name" value="Metal-dependent hydrolases"/>
    <property type="match status" value="1"/>
</dbReference>
<comment type="caution">
    <text evidence="2">The sequence shown here is derived from an EMBL/GenBank/DDBJ whole genome shotgun (WGS) entry which is preliminary data.</text>
</comment>
<evidence type="ECO:0000313" key="2">
    <source>
        <dbReference type="EMBL" id="GAA5528268.1"/>
    </source>
</evidence>
<dbReference type="PANTHER" id="PTHR22642">
    <property type="entry name" value="IMIDAZOLONEPROPIONASE"/>
    <property type="match status" value="1"/>
</dbReference>